<dbReference type="InterPro" id="IPR011990">
    <property type="entry name" value="TPR-like_helical_dom_sf"/>
</dbReference>
<comment type="caution">
    <text evidence="3">The sequence shown here is derived from an EMBL/GenBank/DDBJ whole genome shotgun (WGS) entry which is preliminary data.</text>
</comment>
<evidence type="ECO:0000313" key="4">
    <source>
        <dbReference type="Proteomes" id="UP001244552"/>
    </source>
</evidence>
<dbReference type="Proteomes" id="UP001244552">
    <property type="component" value="Unassembled WGS sequence"/>
</dbReference>
<organism evidence="3 4">
    <name type="scientific">Azospirillum picis</name>
    <dbReference type="NCBI Taxonomy" id="488438"/>
    <lineage>
        <taxon>Bacteria</taxon>
        <taxon>Pseudomonadati</taxon>
        <taxon>Pseudomonadota</taxon>
        <taxon>Alphaproteobacteria</taxon>
        <taxon>Rhodospirillales</taxon>
        <taxon>Azospirillaceae</taxon>
        <taxon>Azospirillum</taxon>
    </lineage>
</organism>
<feature type="region of interest" description="Disordered" evidence="2">
    <location>
        <begin position="679"/>
        <end position="716"/>
    </location>
</feature>
<reference evidence="3 4" key="1">
    <citation type="submission" date="2023-07" db="EMBL/GenBank/DDBJ databases">
        <title>Genomic Encyclopedia of Type Strains, Phase IV (KMG-IV): sequencing the most valuable type-strain genomes for metagenomic binning, comparative biology and taxonomic classification.</title>
        <authorList>
            <person name="Goeker M."/>
        </authorList>
    </citation>
    <scope>NUCLEOTIDE SEQUENCE [LARGE SCALE GENOMIC DNA]</scope>
    <source>
        <strain evidence="3 4">DSM 19922</strain>
    </source>
</reference>
<dbReference type="SUPFAM" id="SSF48452">
    <property type="entry name" value="TPR-like"/>
    <property type="match status" value="2"/>
</dbReference>
<keyword evidence="1" id="KW-0802">TPR repeat</keyword>
<dbReference type="Gene3D" id="3.40.50.300">
    <property type="entry name" value="P-loop containing nucleotide triphosphate hydrolases"/>
    <property type="match status" value="1"/>
</dbReference>
<dbReference type="EMBL" id="JAUSVU010000015">
    <property type="protein sequence ID" value="MDQ0534955.1"/>
    <property type="molecule type" value="Genomic_DNA"/>
</dbReference>
<dbReference type="Pfam" id="PF13469">
    <property type="entry name" value="Sulfotransfer_3"/>
    <property type="match status" value="1"/>
</dbReference>
<dbReference type="Pfam" id="PF00515">
    <property type="entry name" value="TPR_1"/>
    <property type="match status" value="1"/>
</dbReference>
<dbReference type="SUPFAM" id="SSF52540">
    <property type="entry name" value="P-loop containing nucleoside triphosphate hydrolases"/>
    <property type="match status" value="1"/>
</dbReference>
<accession>A0ABU0MNA8</accession>
<dbReference type="PROSITE" id="PS50293">
    <property type="entry name" value="TPR_REGION"/>
    <property type="match status" value="1"/>
</dbReference>
<evidence type="ECO:0000313" key="3">
    <source>
        <dbReference type="EMBL" id="MDQ0534955.1"/>
    </source>
</evidence>
<feature type="compositionally biased region" description="Gly residues" evidence="2">
    <location>
        <begin position="679"/>
        <end position="690"/>
    </location>
</feature>
<dbReference type="PANTHER" id="PTHR44998:SF1">
    <property type="entry name" value="UDP-N-ACETYLGLUCOSAMINE--PEPTIDE N-ACETYLGLUCOSAMINYLTRANSFERASE 110 KDA SUBUNIT"/>
    <property type="match status" value="1"/>
</dbReference>
<sequence>MGRAYAHWNAGQADQAEMLCQRILAAWPGQADALHLLGLMAHAFGNADLAIQYLRLACQAPRAPAVFFSNLAEMCRRRGLMDEAETAARRATALDSAMLGAWNNLGIILQETGKLAESAICLERVTAGDPNSPEAHNNLANTYMRLGRLDLAKRHYDQAVSLRPDYAEAHSNLGHLLCDLGRFEQAAAEARLAIDLNPRLGDAYLNLAQAESARNRLGEALRWVSSLLGIAPAHSGALGAKANILKQLDRLEEALDAATAAVAAAPQDAGVHNVLGEVQQALGRTDEALASFEQAARLPGTVAEAAGVNGAVLLMEAGRPEEALARFDAVLAANPRNVSAWSNRADLKSFSAGDPDIARMEALLGPQGVAGFLDRMRLHFALGKAYLDGGDSDRAFLHLGEGNRMKRSVVSFDAGATAAWMASIADAFPPALFDRLAGAGAPSDRPIFVLGMPRSGTTLVEQILASHPAVVGAGELGVLQNLIAETGAYPGFVGALDEAGLAGLGDRYLAVVARRVGVGTHIVDKMPANFLYAGLIHLMLPNARIVHCRRDPVDTCLSCYTKLFAAEQQFAYDLSELGRFHRAYQELTAHWRRVLPADRFIEIEYEALVEDLDGETRRLLGALGLPWTDACLDFHRTARRVRTASLNQVRKPLYRSSVGRWRRHARHLAPLLSALGMEGGGGIQGAGGDGEPASSPLPTHVPPPAPSAAPTSAAPNSVLAKAAPAVAPQPSLDPAELEKRVLPLLREGRFEDAEALIRPHLVGGSAPLFLWRLLVQAIRPQGRLAEVRSIQQMLVEAMPGDLAGRFDLAETALLLGDFELGWREYHWRYSLPHTTRIERKIQQPRWDGRPIPGKTLLIHDEQGFGDSFQFLRLVRRAKERSGARVILEVKSECLSLAQRAVRGAARGSGQGAAQLAVPPLGCDEIITHGTLPPPHDVHCELMSLPMVTGLRLDDLPGTVPYLAPDPERVAKWRSRFAGLPRPLVALVWAGRPTHQNDANRSLSLATLAPLAVPGATFLALQKGPKAAEAQQPPAGMSLVALDGEIKDFDDTAAILALADLLVTVDSSPAHLAGALGRPAWVLLPFIPDWRWLMDREDTPWYPSLRLFRQAARGRWDEPLARVAEELRNFRGGP</sequence>
<protein>
    <submittedName>
        <fullName evidence="3">Tetratricopeptide (TPR) repeat protein</fullName>
    </submittedName>
</protein>
<feature type="repeat" description="TPR" evidence="1">
    <location>
        <begin position="133"/>
        <end position="166"/>
    </location>
</feature>
<dbReference type="PANTHER" id="PTHR44998">
    <property type="match status" value="1"/>
</dbReference>
<dbReference type="Gene3D" id="1.25.40.10">
    <property type="entry name" value="Tetratricopeptide repeat domain"/>
    <property type="match status" value="2"/>
</dbReference>
<feature type="repeat" description="TPR" evidence="1">
    <location>
        <begin position="167"/>
        <end position="200"/>
    </location>
</feature>
<dbReference type="InterPro" id="IPR019734">
    <property type="entry name" value="TPR_rpt"/>
</dbReference>
<dbReference type="SMART" id="SM00028">
    <property type="entry name" value="TPR"/>
    <property type="match status" value="9"/>
</dbReference>
<name>A0ABU0MNA8_9PROT</name>
<dbReference type="RefSeq" id="WP_209986783.1">
    <property type="nucleotide sequence ID" value="NZ_JAGINO010000019.1"/>
</dbReference>
<dbReference type="Gene3D" id="3.40.50.2000">
    <property type="entry name" value="Glycogen Phosphorylase B"/>
    <property type="match status" value="1"/>
</dbReference>
<evidence type="ECO:0000256" key="2">
    <source>
        <dbReference type="SAM" id="MobiDB-lite"/>
    </source>
</evidence>
<dbReference type="Pfam" id="PF13432">
    <property type="entry name" value="TPR_16"/>
    <property type="match status" value="4"/>
</dbReference>
<dbReference type="PROSITE" id="PS50005">
    <property type="entry name" value="TPR"/>
    <property type="match status" value="2"/>
</dbReference>
<keyword evidence="4" id="KW-1185">Reference proteome</keyword>
<dbReference type="InterPro" id="IPR002201">
    <property type="entry name" value="Glyco_trans_9"/>
</dbReference>
<dbReference type="Pfam" id="PF01075">
    <property type="entry name" value="Glyco_transf_9"/>
    <property type="match status" value="1"/>
</dbReference>
<dbReference type="InterPro" id="IPR027417">
    <property type="entry name" value="P-loop_NTPase"/>
</dbReference>
<dbReference type="SUPFAM" id="SSF53756">
    <property type="entry name" value="UDP-Glycosyltransferase/glycogen phosphorylase"/>
    <property type="match status" value="1"/>
</dbReference>
<gene>
    <name evidence="3" type="ORF">QO018_003833</name>
</gene>
<proteinExistence type="predicted"/>
<evidence type="ECO:0000256" key="1">
    <source>
        <dbReference type="PROSITE-ProRule" id="PRU00339"/>
    </source>
</evidence>